<dbReference type="InterPro" id="IPR003370">
    <property type="entry name" value="Chromate_transpt"/>
</dbReference>
<protein>
    <submittedName>
        <fullName evidence="8">Chromate transporter</fullName>
    </submittedName>
</protein>
<keyword evidence="3" id="KW-1003">Cell membrane</keyword>
<evidence type="ECO:0000256" key="5">
    <source>
        <dbReference type="ARBA" id="ARBA00022989"/>
    </source>
</evidence>
<accession>A0A1I2U2P4</accession>
<keyword evidence="5 7" id="KW-1133">Transmembrane helix</keyword>
<evidence type="ECO:0000256" key="3">
    <source>
        <dbReference type="ARBA" id="ARBA00022475"/>
    </source>
</evidence>
<dbReference type="OrthoDB" id="8969999at2"/>
<dbReference type="AlphaFoldDB" id="A0A1I2U2P4"/>
<organism evidence="8 9">
    <name type="scientific">Neptunomonas qingdaonensis</name>
    <dbReference type="NCBI Taxonomy" id="1045558"/>
    <lineage>
        <taxon>Bacteria</taxon>
        <taxon>Pseudomonadati</taxon>
        <taxon>Pseudomonadota</taxon>
        <taxon>Gammaproteobacteria</taxon>
        <taxon>Oceanospirillales</taxon>
        <taxon>Oceanospirillaceae</taxon>
        <taxon>Neptunomonas</taxon>
    </lineage>
</organism>
<dbReference type="RefSeq" id="WP_090728970.1">
    <property type="nucleotide sequence ID" value="NZ_FOOU01000011.1"/>
</dbReference>
<feature type="transmembrane region" description="Helical" evidence="7">
    <location>
        <begin position="202"/>
        <end position="221"/>
    </location>
</feature>
<dbReference type="PANTHER" id="PTHR33567:SF3">
    <property type="entry name" value="CHROMATE ION TRANSPORTER (EUROFUNG)"/>
    <property type="match status" value="1"/>
</dbReference>
<evidence type="ECO:0000256" key="4">
    <source>
        <dbReference type="ARBA" id="ARBA00022692"/>
    </source>
</evidence>
<dbReference type="PIRSF" id="PIRSF004810">
    <property type="entry name" value="ChrA"/>
    <property type="match status" value="1"/>
</dbReference>
<dbReference type="GO" id="GO:0015109">
    <property type="term" value="F:chromate transmembrane transporter activity"/>
    <property type="evidence" value="ECO:0007669"/>
    <property type="project" value="InterPro"/>
</dbReference>
<feature type="transmembrane region" description="Helical" evidence="7">
    <location>
        <begin position="233"/>
        <end position="252"/>
    </location>
</feature>
<dbReference type="InterPro" id="IPR014047">
    <property type="entry name" value="Chr_Tranpt_l_chain"/>
</dbReference>
<keyword evidence="4 7" id="KW-0812">Transmembrane</keyword>
<dbReference type="NCBIfam" id="TIGR00937">
    <property type="entry name" value="2A51"/>
    <property type="match status" value="1"/>
</dbReference>
<feature type="transmembrane region" description="Helical" evidence="7">
    <location>
        <begin position="332"/>
        <end position="353"/>
    </location>
</feature>
<comment type="subcellular location">
    <subcellularLocation>
        <location evidence="1">Cell membrane</location>
        <topology evidence="1">Multi-pass membrane protein</topology>
    </subcellularLocation>
</comment>
<evidence type="ECO:0000313" key="9">
    <source>
        <dbReference type="Proteomes" id="UP000198623"/>
    </source>
</evidence>
<evidence type="ECO:0000256" key="1">
    <source>
        <dbReference type="ARBA" id="ARBA00004651"/>
    </source>
</evidence>
<dbReference type="PANTHER" id="PTHR33567">
    <property type="entry name" value="CHROMATE ION TRANSPORTER (EUROFUNG)"/>
    <property type="match status" value="1"/>
</dbReference>
<proteinExistence type="inferred from homology"/>
<reference evidence="9" key="1">
    <citation type="submission" date="2016-10" db="EMBL/GenBank/DDBJ databases">
        <authorList>
            <person name="Varghese N."/>
            <person name="Submissions S."/>
        </authorList>
    </citation>
    <scope>NUCLEOTIDE SEQUENCE [LARGE SCALE GENOMIC DNA]</scope>
    <source>
        <strain evidence="9">CGMCC 1.10971</strain>
    </source>
</reference>
<comment type="similarity">
    <text evidence="2">Belongs to the chromate ion transporter (CHR) (TC 2.A.51) family.</text>
</comment>
<dbReference type="GO" id="GO:0005886">
    <property type="term" value="C:plasma membrane"/>
    <property type="evidence" value="ECO:0007669"/>
    <property type="project" value="UniProtKB-SubCell"/>
</dbReference>
<dbReference type="Pfam" id="PF02417">
    <property type="entry name" value="Chromate_transp"/>
    <property type="match status" value="2"/>
</dbReference>
<feature type="transmembrane region" description="Helical" evidence="7">
    <location>
        <begin position="299"/>
        <end position="320"/>
    </location>
</feature>
<gene>
    <name evidence="8" type="ORF">SAMN05216175_11194</name>
</gene>
<evidence type="ECO:0000256" key="6">
    <source>
        <dbReference type="ARBA" id="ARBA00023136"/>
    </source>
</evidence>
<sequence>MSEVKQEAATKGNVTEVFKTFLKLGLTSFGGPIAHIGYFRKEIIERQGWVSESQFSQLLAICQFIPGPASSQLGFSLGLLRAGWLGAIAAFIAFTLPSVIMLLAFALALPVLDGHIGESAIHGLKLVACAVVADAVLSMSKKLCPDIYRQSLAVLAACALLLMGSVWAQILVVCGGAIAGMVCCRESAQAVDNHTQVTYGKRLGLVLLAMFLFLLLALGVGPEKEGLYSVAQAFYNAGAMVFGGGHVVLPLLEDSVVATGWVSNESFLAGYGAAQAIPGPMFAFSAYLGAIIPTEHGSWLVALVALTFMFLPGFLLVAAVLPLWQAISVNPIAVNAIAGVNAVVVGILGAALYDPILTSGITSGSDLAIALVALGMLTIWRLSPLYVVVWCLFASVLSALL</sequence>
<evidence type="ECO:0000256" key="2">
    <source>
        <dbReference type="ARBA" id="ARBA00005262"/>
    </source>
</evidence>
<dbReference type="Proteomes" id="UP000198623">
    <property type="component" value="Unassembled WGS sequence"/>
</dbReference>
<dbReference type="EMBL" id="FOOU01000011">
    <property type="protein sequence ID" value="SFG69937.1"/>
    <property type="molecule type" value="Genomic_DNA"/>
</dbReference>
<dbReference type="STRING" id="1045558.SAMN05216175_11194"/>
<keyword evidence="9" id="KW-1185">Reference proteome</keyword>
<feature type="transmembrane region" description="Helical" evidence="7">
    <location>
        <begin position="152"/>
        <end position="182"/>
    </location>
</feature>
<feature type="transmembrane region" description="Helical" evidence="7">
    <location>
        <begin position="82"/>
        <end position="108"/>
    </location>
</feature>
<name>A0A1I2U2P4_9GAMM</name>
<evidence type="ECO:0000256" key="7">
    <source>
        <dbReference type="SAM" id="Phobius"/>
    </source>
</evidence>
<feature type="transmembrane region" description="Helical" evidence="7">
    <location>
        <begin position="272"/>
        <end position="292"/>
    </location>
</feature>
<evidence type="ECO:0000313" key="8">
    <source>
        <dbReference type="EMBL" id="SFG69937.1"/>
    </source>
</evidence>
<keyword evidence="6 7" id="KW-0472">Membrane</keyword>